<keyword evidence="9 10" id="KW-0472">Membrane</keyword>
<dbReference type="STRING" id="1454373.ACMU_17520"/>
<evidence type="ECO:0000256" key="10">
    <source>
        <dbReference type="HAMAP-Rule" id="MF_01959"/>
    </source>
</evidence>
<keyword evidence="2 10" id="KW-0349">Heme</keyword>
<keyword evidence="6 10" id="KW-0735">Signal-anchor</keyword>
<dbReference type="Proteomes" id="UP000026249">
    <property type="component" value="Unassembled WGS sequence"/>
</dbReference>
<dbReference type="PANTHER" id="PTHR34128:SF2">
    <property type="entry name" value="CYTOCHROME C-TYPE BIOGENESIS PROTEIN CCME HOMOLOG, MITOCHONDRIAL"/>
    <property type="match status" value="1"/>
</dbReference>
<evidence type="ECO:0000313" key="14">
    <source>
        <dbReference type="Proteomes" id="UP000026249"/>
    </source>
</evidence>
<keyword evidence="5 10" id="KW-0201">Cytochrome c-type biogenesis</keyword>
<evidence type="ECO:0000256" key="6">
    <source>
        <dbReference type="ARBA" id="ARBA00022968"/>
    </source>
</evidence>
<dbReference type="SUPFAM" id="SSF82093">
    <property type="entry name" value="Heme chaperone CcmE"/>
    <property type="match status" value="1"/>
</dbReference>
<evidence type="ECO:0000256" key="12">
    <source>
        <dbReference type="SAM" id="Phobius"/>
    </source>
</evidence>
<dbReference type="InterPro" id="IPR012340">
    <property type="entry name" value="NA-bd_OB-fold"/>
</dbReference>
<dbReference type="GO" id="GO:0005886">
    <property type="term" value="C:plasma membrane"/>
    <property type="evidence" value="ECO:0007669"/>
    <property type="project" value="UniProtKB-SubCell"/>
</dbReference>
<dbReference type="EMBL" id="JFKE01000007">
    <property type="protein sequence ID" value="KAJ54508.1"/>
    <property type="molecule type" value="Genomic_DNA"/>
</dbReference>
<keyword evidence="14" id="KW-1185">Reference proteome</keyword>
<evidence type="ECO:0000256" key="8">
    <source>
        <dbReference type="ARBA" id="ARBA00023004"/>
    </source>
</evidence>
<evidence type="ECO:0000256" key="9">
    <source>
        <dbReference type="ARBA" id="ARBA00023136"/>
    </source>
</evidence>
<comment type="similarity">
    <text evidence="10">Belongs to the CcmE/CycJ family.</text>
</comment>
<evidence type="ECO:0000313" key="13">
    <source>
        <dbReference type="EMBL" id="KAJ54508.1"/>
    </source>
</evidence>
<evidence type="ECO:0000256" key="1">
    <source>
        <dbReference type="ARBA" id="ARBA00004370"/>
    </source>
</evidence>
<reference evidence="13 14" key="1">
    <citation type="submission" date="2014-03" db="EMBL/GenBank/DDBJ databases">
        <title>Draft Genome Sequence of Actibacterium mucosum KCTC 23349, a Marine Alphaproteobacterium with Complex Ionic Requirements Isolated from Mediterranean Seawater at Malvarrosa Beach, Valencia, Spain.</title>
        <authorList>
            <person name="Arahal D.R."/>
            <person name="Shao Z."/>
            <person name="Lai Q."/>
            <person name="Pujalte M.J."/>
        </authorList>
    </citation>
    <scope>NUCLEOTIDE SEQUENCE [LARGE SCALE GENOMIC DNA]</scope>
    <source>
        <strain evidence="13 14">KCTC 23349</strain>
    </source>
</reference>
<dbReference type="GO" id="GO:0020037">
    <property type="term" value="F:heme binding"/>
    <property type="evidence" value="ECO:0007669"/>
    <property type="project" value="InterPro"/>
</dbReference>
<accession>A0A037ZFX2</accession>
<feature type="topological domain" description="Cytoplasmic" evidence="10">
    <location>
        <begin position="1"/>
        <end position="9"/>
    </location>
</feature>
<comment type="caution">
    <text evidence="13">The sequence shown here is derived from an EMBL/GenBank/DDBJ whole genome shotgun (WGS) entry which is preliminary data.</text>
</comment>
<evidence type="ECO:0000256" key="3">
    <source>
        <dbReference type="ARBA" id="ARBA00022692"/>
    </source>
</evidence>
<comment type="function">
    <text evidence="10">Heme chaperone required for the biogenesis of c-type cytochromes. Transiently binds heme delivered by CcmC and transfers the heme to apo-cytochromes in a process facilitated by CcmF and CcmH.</text>
</comment>
<dbReference type="RefSeq" id="WP_035261293.1">
    <property type="nucleotide sequence ID" value="NZ_JFKE01000007.1"/>
</dbReference>
<keyword evidence="4 10" id="KW-0479">Metal-binding</keyword>
<proteinExistence type="inferred from homology"/>
<comment type="subcellular location">
    <subcellularLocation>
        <location evidence="10">Cell membrane</location>
        <topology evidence="10">Single-pass type II membrane protein</topology>
    </subcellularLocation>
    <subcellularLocation>
        <location evidence="1">Membrane</location>
    </subcellularLocation>
</comment>
<dbReference type="GO" id="GO:0017004">
    <property type="term" value="P:cytochrome complex assembly"/>
    <property type="evidence" value="ECO:0007669"/>
    <property type="project" value="UniProtKB-KW"/>
</dbReference>
<keyword evidence="3 10" id="KW-0812">Transmembrane</keyword>
<dbReference type="NCBIfam" id="NF009731">
    <property type="entry name" value="PRK13254.1-5"/>
    <property type="match status" value="1"/>
</dbReference>
<dbReference type="PANTHER" id="PTHR34128">
    <property type="entry name" value="CYTOCHROME C-TYPE BIOGENESIS PROTEIN CCME HOMOLOG, MITOCHONDRIAL"/>
    <property type="match status" value="1"/>
</dbReference>
<dbReference type="GO" id="GO:0046872">
    <property type="term" value="F:metal ion binding"/>
    <property type="evidence" value="ECO:0007669"/>
    <property type="project" value="UniProtKB-KW"/>
</dbReference>
<evidence type="ECO:0000256" key="5">
    <source>
        <dbReference type="ARBA" id="ARBA00022748"/>
    </source>
</evidence>
<evidence type="ECO:0000256" key="2">
    <source>
        <dbReference type="ARBA" id="ARBA00022617"/>
    </source>
</evidence>
<evidence type="ECO:0000256" key="7">
    <source>
        <dbReference type="ARBA" id="ARBA00022989"/>
    </source>
</evidence>
<dbReference type="AlphaFoldDB" id="A0A037ZFX2"/>
<dbReference type="Gene3D" id="2.40.50.140">
    <property type="entry name" value="Nucleic acid-binding proteins"/>
    <property type="match status" value="1"/>
</dbReference>
<evidence type="ECO:0000256" key="4">
    <source>
        <dbReference type="ARBA" id="ARBA00022723"/>
    </source>
</evidence>
<evidence type="ECO:0000256" key="11">
    <source>
        <dbReference type="PIRSR" id="PIRSR604329-50"/>
    </source>
</evidence>
<protein>
    <recommendedName>
        <fullName evidence="10">Cytochrome c-type biogenesis protein CcmE</fullName>
    </recommendedName>
    <alternativeName>
        <fullName evidence="10">Cytochrome c maturation protein E</fullName>
    </alternativeName>
    <alternativeName>
        <fullName evidence="10">Heme chaperone CcmE</fullName>
    </alternativeName>
</protein>
<keyword evidence="7 10" id="KW-1133">Transmembrane helix</keyword>
<feature type="transmembrane region" description="Helical" evidence="12">
    <location>
        <begin position="12"/>
        <end position="30"/>
    </location>
</feature>
<sequence>MRGLKKQRRMQIVGLALASVVAVMALLAFLPDDAFQLFRSPSELTEKPPRPGEVFKLGGLVAEGSVVPGQGNHFSFVITDGGAEVAVNYVGNDVRPNLFSEGQGTIATGKYVNGVFEATEILAKHDEEYMPREVVDALKERGVFKEADGS</sequence>
<dbReference type="GO" id="GO:0017003">
    <property type="term" value="P:protein-heme linkage"/>
    <property type="evidence" value="ECO:0007669"/>
    <property type="project" value="UniProtKB-UniRule"/>
</dbReference>
<dbReference type="Pfam" id="PF03100">
    <property type="entry name" value="CcmE"/>
    <property type="match status" value="1"/>
</dbReference>
<feature type="topological domain" description="Extracellular" evidence="10">
    <location>
        <begin position="31"/>
        <end position="150"/>
    </location>
</feature>
<dbReference type="InterPro" id="IPR004329">
    <property type="entry name" value="CcmE"/>
</dbReference>
<dbReference type="InterPro" id="IPR036127">
    <property type="entry name" value="CcmE-like_sf"/>
</dbReference>
<name>A0A037ZFX2_9RHOB</name>
<keyword evidence="10" id="KW-1003">Cell membrane</keyword>
<keyword evidence="8 10" id="KW-0408">Iron</keyword>
<organism evidence="13 14">
    <name type="scientific">Actibacterium mucosum KCTC 23349</name>
    <dbReference type="NCBI Taxonomy" id="1454373"/>
    <lineage>
        <taxon>Bacteria</taxon>
        <taxon>Pseudomonadati</taxon>
        <taxon>Pseudomonadota</taxon>
        <taxon>Alphaproteobacteria</taxon>
        <taxon>Rhodobacterales</taxon>
        <taxon>Roseobacteraceae</taxon>
        <taxon>Actibacterium</taxon>
    </lineage>
</organism>
<dbReference type="OrthoDB" id="9793584at2"/>
<gene>
    <name evidence="10" type="primary">ccmE</name>
    <name evidence="10" type="synonym">cycJ</name>
    <name evidence="13" type="ORF">ACMU_17520</name>
</gene>
<dbReference type="HAMAP" id="MF_01959">
    <property type="entry name" value="CcmE"/>
    <property type="match status" value="1"/>
</dbReference>
<feature type="binding site" description="covalent" evidence="10 11">
    <location>
        <position position="125"/>
    </location>
    <ligand>
        <name>heme</name>
        <dbReference type="ChEBI" id="CHEBI:30413"/>
    </ligand>
</feature>
<feature type="binding site" description="axial binding residue" evidence="10 11">
    <location>
        <position position="129"/>
    </location>
    <ligand>
        <name>heme</name>
        <dbReference type="ChEBI" id="CHEBI:30413"/>
    </ligand>
    <ligandPart>
        <name>Fe</name>
        <dbReference type="ChEBI" id="CHEBI:18248"/>
    </ligandPart>
</feature>